<dbReference type="PANTHER" id="PTHR30408:SF12">
    <property type="entry name" value="TYPE I RESTRICTION ENZYME MJAVIII SPECIFICITY SUBUNIT"/>
    <property type="match status" value="1"/>
</dbReference>
<dbReference type="EMBL" id="JAAOLE020000001">
    <property type="protein sequence ID" value="NVI49976.1"/>
    <property type="molecule type" value="Genomic_DNA"/>
</dbReference>
<dbReference type="RefSeq" id="WP_166213160.1">
    <property type="nucleotide sequence ID" value="NZ_CP088285.1"/>
</dbReference>
<dbReference type="Pfam" id="PF01420">
    <property type="entry name" value="Methylase_S"/>
    <property type="match status" value="2"/>
</dbReference>
<keyword evidence="5" id="KW-0378">Hydrolase</keyword>
<comment type="caution">
    <text evidence="5">The sequence shown here is derived from an EMBL/GenBank/DDBJ whole genome shotgun (WGS) entry which is preliminary data.</text>
</comment>
<gene>
    <name evidence="5" type="ORF">HAP48_045485</name>
</gene>
<accession>A0A974A4Z1</accession>
<protein>
    <submittedName>
        <fullName evidence="5">Restriction endonuclease subunit S</fullName>
    </submittedName>
</protein>
<evidence type="ECO:0000313" key="5">
    <source>
        <dbReference type="EMBL" id="NVI49976.1"/>
    </source>
</evidence>
<evidence type="ECO:0000256" key="1">
    <source>
        <dbReference type="ARBA" id="ARBA00010923"/>
    </source>
</evidence>
<dbReference type="SUPFAM" id="SSF116734">
    <property type="entry name" value="DNA methylase specificity domain"/>
    <property type="match status" value="2"/>
</dbReference>
<proteinExistence type="inferred from homology"/>
<dbReference type="PANTHER" id="PTHR30408">
    <property type="entry name" value="TYPE-1 RESTRICTION ENZYME ECOKI SPECIFICITY PROTEIN"/>
    <property type="match status" value="1"/>
</dbReference>
<dbReference type="CDD" id="cd17249">
    <property type="entry name" value="RMtype1_S_EcoR124I-TRD2-CR2_like"/>
    <property type="match status" value="1"/>
</dbReference>
<dbReference type="InterPro" id="IPR044946">
    <property type="entry name" value="Restrct_endonuc_typeI_TRD_sf"/>
</dbReference>
<keyword evidence="5" id="KW-0540">Nuclease</keyword>
<dbReference type="GO" id="GO:0003677">
    <property type="term" value="F:DNA binding"/>
    <property type="evidence" value="ECO:0007669"/>
    <property type="project" value="UniProtKB-KW"/>
</dbReference>
<organism evidence="5">
    <name type="scientific">Bradyrhizobium septentrionale</name>
    <dbReference type="NCBI Taxonomy" id="1404411"/>
    <lineage>
        <taxon>Bacteria</taxon>
        <taxon>Pseudomonadati</taxon>
        <taxon>Pseudomonadota</taxon>
        <taxon>Alphaproteobacteria</taxon>
        <taxon>Hyphomicrobiales</taxon>
        <taxon>Nitrobacteraceae</taxon>
        <taxon>Bradyrhizobium</taxon>
    </lineage>
</organism>
<keyword evidence="5" id="KW-0255">Endonuclease</keyword>
<sequence length="397" mass="42840">MSSEVPKGWLPAKLGEIAALSGGTTPSKSNGAYWTHGTVPWATPSDVTSLPLGQTRIATTEAQVSERALKECSLKLNPPNTVLMTSRATIGYAVINDMPMATNQGFLNFACSSDCVPEFLCHWLNAKRDLLTAAAGGSTFKELSRGTAKLLPILLPPVDEQRRIAEVLRSVDEAILANRASIMHMSRVRAATLHAAFEESAWEPVKLGDLGRWSSGGTPPKADQSLWNGDVPWICPRDMKSPVVTRAESTVAEKAIGGACKMVPNGTLLLVVRGMILAKAIPTATTAMAATYNQDIKAFHPNGRAIPKFVQLCLQHQEHGLLKQVNTATHGTKKLDAHTIAEVEVPLPDLPTQIELSQTITDMDLAMVRSGEEHIRLVRMKAALQSDLLFGHVRVPA</sequence>
<keyword evidence="2" id="KW-0680">Restriction system</keyword>
<evidence type="ECO:0000256" key="2">
    <source>
        <dbReference type="ARBA" id="ARBA00022747"/>
    </source>
</evidence>
<comment type="similarity">
    <text evidence="1">Belongs to the type-I restriction system S methylase family.</text>
</comment>
<feature type="domain" description="Type I restriction modification DNA specificity" evidence="4">
    <location>
        <begin position="6"/>
        <end position="176"/>
    </location>
</feature>
<evidence type="ECO:0000256" key="3">
    <source>
        <dbReference type="ARBA" id="ARBA00023125"/>
    </source>
</evidence>
<name>A0A974A4Z1_9BRAD</name>
<dbReference type="GO" id="GO:0009307">
    <property type="term" value="P:DNA restriction-modification system"/>
    <property type="evidence" value="ECO:0007669"/>
    <property type="project" value="UniProtKB-KW"/>
</dbReference>
<feature type="domain" description="Type I restriction modification DNA specificity" evidence="4">
    <location>
        <begin position="200"/>
        <end position="364"/>
    </location>
</feature>
<reference evidence="5" key="1">
    <citation type="submission" date="2020-06" db="EMBL/GenBank/DDBJ databases">
        <title>Whole Genome Sequence of Bradyrhizobium sp. Strain 1S1.</title>
        <authorList>
            <person name="Bromfield E.S.P."/>
            <person name="Cloutier S."/>
        </authorList>
    </citation>
    <scope>NUCLEOTIDE SEQUENCE [LARGE SCALE GENOMIC DNA]</scope>
    <source>
        <strain evidence="5">1S1</strain>
    </source>
</reference>
<dbReference type="AlphaFoldDB" id="A0A974A4Z1"/>
<dbReference type="InterPro" id="IPR000055">
    <property type="entry name" value="Restrct_endonuc_typeI_TRD"/>
</dbReference>
<keyword evidence="3" id="KW-0238">DNA-binding</keyword>
<dbReference type="GO" id="GO:0004519">
    <property type="term" value="F:endonuclease activity"/>
    <property type="evidence" value="ECO:0007669"/>
    <property type="project" value="UniProtKB-KW"/>
</dbReference>
<dbReference type="Gene3D" id="3.90.220.20">
    <property type="entry name" value="DNA methylase specificity domains"/>
    <property type="match status" value="2"/>
</dbReference>
<evidence type="ECO:0000259" key="4">
    <source>
        <dbReference type="Pfam" id="PF01420"/>
    </source>
</evidence>
<dbReference type="InterPro" id="IPR052021">
    <property type="entry name" value="Type-I_RS_S_subunit"/>
</dbReference>